<dbReference type="SUPFAM" id="SSF54593">
    <property type="entry name" value="Glyoxalase/Bleomycin resistance protein/Dihydroxybiphenyl dioxygenase"/>
    <property type="match status" value="1"/>
</dbReference>
<comment type="caution">
    <text evidence="2">The sequence shown here is derived from an EMBL/GenBank/DDBJ whole genome shotgun (WGS) entry which is preliminary data.</text>
</comment>
<evidence type="ECO:0000313" key="2">
    <source>
        <dbReference type="EMBL" id="GGY65265.1"/>
    </source>
</evidence>
<dbReference type="RefSeq" id="WP_189416017.1">
    <property type="nucleotide sequence ID" value="NZ_BMYZ01000001.1"/>
</dbReference>
<dbReference type="InterPro" id="IPR029068">
    <property type="entry name" value="Glyas_Bleomycin-R_OHBP_Dase"/>
</dbReference>
<gene>
    <name evidence="2" type="ORF">GCM10011613_06400</name>
</gene>
<feature type="domain" description="PhnB-like" evidence="1">
    <location>
        <begin position="2"/>
        <end position="111"/>
    </location>
</feature>
<reference evidence="3" key="1">
    <citation type="journal article" date="2019" name="Int. J. Syst. Evol. Microbiol.">
        <title>The Global Catalogue of Microorganisms (GCM) 10K type strain sequencing project: providing services to taxonomists for standard genome sequencing and annotation.</title>
        <authorList>
            <consortium name="The Broad Institute Genomics Platform"/>
            <consortium name="The Broad Institute Genome Sequencing Center for Infectious Disease"/>
            <person name="Wu L."/>
            <person name="Ma J."/>
        </authorList>
    </citation>
    <scope>NUCLEOTIDE SEQUENCE [LARGE SCALE GENOMIC DNA]</scope>
    <source>
        <strain evidence="3">KCTC 32239</strain>
    </source>
</reference>
<evidence type="ECO:0000313" key="3">
    <source>
        <dbReference type="Proteomes" id="UP000619761"/>
    </source>
</evidence>
<sequence length="152" mass="17111">MQKITPFLWFNDNALEAAEFYASIFKNSAITNVTHVGQTDRVMSVSFELEGQAFHALNGGPHFTFTPAISLFVDCKDQAEVDDLWERLSADGEKSRCGWLKDKFGLSWQIIPTQMSQLLRDSDPAKAQAVMNAMMQMSKIDIAVLQQAYNKI</sequence>
<name>A0ABQ3ATB6_9GAMM</name>
<dbReference type="PANTHER" id="PTHR33990:SF2">
    <property type="entry name" value="PHNB-LIKE DOMAIN-CONTAINING PROTEIN"/>
    <property type="match status" value="1"/>
</dbReference>
<dbReference type="PANTHER" id="PTHR33990">
    <property type="entry name" value="PROTEIN YJDN-RELATED"/>
    <property type="match status" value="1"/>
</dbReference>
<protein>
    <submittedName>
        <fullName evidence="2">VOC family protein</fullName>
    </submittedName>
</protein>
<dbReference type="EMBL" id="BMYZ01000001">
    <property type="protein sequence ID" value="GGY65265.1"/>
    <property type="molecule type" value="Genomic_DNA"/>
</dbReference>
<dbReference type="Gene3D" id="3.10.180.10">
    <property type="entry name" value="2,3-Dihydroxybiphenyl 1,2-Dioxygenase, domain 1"/>
    <property type="match status" value="1"/>
</dbReference>
<dbReference type="InterPro" id="IPR028973">
    <property type="entry name" value="PhnB-like"/>
</dbReference>
<organism evidence="2 3">
    <name type="scientific">Cellvibrio zantedeschiae</name>
    <dbReference type="NCBI Taxonomy" id="1237077"/>
    <lineage>
        <taxon>Bacteria</taxon>
        <taxon>Pseudomonadati</taxon>
        <taxon>Pseudomonadota</taxon>
        <taxon>Gammaproteobacteria</taxon>
        <taxon>Cellvibrionales</taxon>
        <taxon>Cellvibrionaceae</taxon>
        <taxon>Cellvibrio</taxon>
    </lineage>
</organism>
<dbReference type="CDD" id="cd06588">
    <property type="entry name" value="PhnB_like"/>
    <property type="match status" value="1"/>
</dbReference>
<keyword evidence="3" id="KW-1185">Reference proteome</keyword>
<accession>A0ABQ3ATB6</accession>
<dbReference type="Pfam" id="PF06983">
    <property type="entry name" value="3-dmu-9_3-mt"/>
    <property type="match status" value="1"/>
</dbReference>
<proteinExistence type="predicted"/>
<dbReference type="Proteomes" id="UP000619761">
    <property type="component" value="Unassembled WGS sequence"/>
</dbReference>
<dbReference type="PIRSF" id="PIRSF021700">
    <property type="entry name" value="3_dmu_93_MTrfase"/>
    <property type="match status" value="1"/>
</dbReference>
<dbReference type="InterPro" id="IPR009725">
    <property type="entry name" value="3_dmu_93_MTrfase"/>
</dbReference>
<evidence type="ECO:0000259" key="1">
    <source>
        <dbReference type="Pfam" id="PF06983"/>
    </source>
</evidence>